<dbReference type="Gene3D" id="2.40.50.100">
    <property type="match status" value="1"/>
</dbReference>
<gene>
    <name evidence="3" type="ORF">RR42_s2671</name>
</gene>
<organism evidence="3 4">
    <name type="scientific">Cupriavidus basilensis</name>
    <dbReference type="NCBI Taxonomy" id="68895"/>
    <lineage>
        <taxon>Bacteria</taxon>
        <taxon>Pseudomonadati</taxon>
        <taxon>Pseudomonadota</taxon>
        <taxon>Betaproteobacteria</taxon>
        <taxon>Burkholderiales</taxon>
        <taxon>Burkholderiaceae</taxon>
        <taxon>Cupriavidus</taxon>
    </lineage>
</organism>
<dbReference type="NCBIfam" id="TIGR01730">
    <property type="entry name" value="RND_mfp"/>
    <property type="match status" value="1"/>
</dbReference>
<dbReference type="Gene3D" id="1.10.287.470">
    <property type="entry name" value="Helix hairpin bin"/>
    <property type="match status" value="1"/>
</dbReference>
<sequence length="277" mass="29473">MSNQAIEQASHPVIQSYRHSVMKRFALNATALLPLLLVAAAAGAAPVAAPTTFAGADKDGRIRTQLAAREFATISSEINAKIDRLPLRDGDSFRAGQTLVSFDCALFSAQLRKADASAEAAQQVLAVNKRLAELNSVGKLEIEQAQAKAKESAAEAAYMRSTVSKCSIAAPFSGRVTKRLAMAHEFVTPGKPLLEIVDSSDLELQMIVPSRWLARIKPGTPFTVLVDELNQSFPAKVSRIGARIDPVSQAISITGKIDGSQASLLPGMSGWASFADK</sequence>
<dbReference type="PANTHER" id="PTHR30469">
    <property type="entry name" value="MULTIDRUG RESISTANCE PROTEIN MDTA"/>
    <property type="match status" value="1"/>
</dbReference>
<evidence type="ECO:0000256" key="1">
    <source>
        <dbReference type="ARBA" id="ARBA00009477"/>
    </source>
</evidence>
<reference evidence="3 4" key="1">
    <citation type="journal article" date="2015" name="Genome Announc.">
        <title>Complete Genome Sequence of Cupriavidus basilensis 4G11, Isolated from the Oak Ridge Field Research Center Site.</title>
        <authorList>
            <person name="Ray J."/>
            <person name="Waters R.J."/>
            <person name="Skerker J.M."/>
            <person name="Kuehl J.V."/>
            <person name="Price M.N."/>
            <person name="Huang J."/>
            <person name="Chakraborty R."/>
            <person name="Arkin A.P."/>
            <person name="Deutschbauer A."/>
        </authorList>
    </citation>
    <scope>NUCLEOTIDE SEQUENCE [LARGE SCALE GENOMIC DNA]</scope>
    <source>
        <strain evidence="3">4G11</strain>
    </source>
</reference>
<dbReference type="SUPFAM" id="SSF111369">
    <property type="entry name" value="HlyD-like secretion proteins"/>
    <property type="match status" value="1"/>
</dbReference>
<feature type="chain" id="PRO_5002174258" evidence="2">
    <location>
        <begin position="45"/>
        <end position="277"/>
    </location>
</feature>
<dbReference type="EMBL" id="CP010537">
    <property type="protein sequence ID" value="AJG24253.1"/>
    <property type="molecule type" value="Genomic_DNA"/>
</dbReference>
<dbReference type="GO" id="GO:1990281">
    <property type="term" value="C:efflux pump complex"/>
    <property type="evidence" value="ECO:0007669"/>
    <property type="project" value="TreeGrafter"/>
</dbReference>
<dbReference type="RefSeq" id="WP_236702108.1">
    <property type="nucleotide sequence ID" value="NZ_CP010537.1"/>
</dbReference>
<dbReference type="AlphaFoldDB" id="A0A0C4YMK9"/>
<dbReference type="GO" id="GO:0015562">
    <property type="term" value="F:efflux transmembrane transporter activity"/>
    <property type="evidence" value="ECO:0007669"/>
    <property type="project" value="TreeGrafter"/>
</dbReference>
<accession>A0A0C4YMK9</accession>
<proteinExistence type="inferred from homology"/>
<dbReference type="Gene3D" id="2.40.30.170">
    <property type="match status" value="1"/>
</dbReference>
<dbReference type="InterPro" id="IPR006143">
    <property type="entry name" value="RND_pump_MFP"/>
</dbReference>
<dbReference type="Proteomes" id="UP000031843">
    <property type="component" value="Chromosome secondary"/>
</dbReference>
<comment type="similarity">
    <text evidence="1">Belongs to the membrane fusion protein (MFP) (TC 8.A.1) family.</text>
</comment>
<dbReference type="PANTHER" id="PTHR30469:SF15">
    <property type="entry name" value="HLYD FAMILY OF SECRETION PROTEINS"/>
    <property type="match status" value="1"/>
</dbReference>
<evidence type="ECO:0000313" key="3">
    <source>
        <dbReference type="EMBL" id="AJG24253.1"/>
    </source>
</evidence>
<dbReference type="KEGG" id="cbw:RR42_s2671"/>
<dbReference type="STRING" id="68895.RR42_s2671"/>
<evidence type="ECO:0000313" key="4">
    <source>
        <dbReference type="Proteomes" id="UP000031843"/>
    </source>
</evidence>
<feature type="signal peptide" evidence="2">
    <location>
        <begin position="1"/>
        <end position="44"/>
    </location>
</feature>
<protein>
    <submittedName>
        <fullName evidence="3">Membrane-fusion protein</fullName>
    </submittedName>
</protein>
<name>A0A0C4YMK9_9BURK</name>
<keyword evidence="2" id="KW-0732">Signal</keyword>
<keyword evidence="4" id="KW-1185">Reference proteome</keyword>
<evidence type="ECO:0000256" key="2">
    <source>
        <dbReference type="SAM" id="SignalP"/>
    </source>
</evidence>